<evidence type="ECO:0000313" key="1">
    <source>
        <dbReference type="EMBL" id="GFN06299.1"/>
    </source>
</evidence>
<protein>
    <recommendedName>
        <fullName evidence="3">Aminoglycoside adenylyltransferase</fullName>
    </recommendedName>
</protein>
<reference evidence="1 2" key="1">
    <citation type="submission" date="2020-05" db="EMBL/GenBank/DDBJ databases">
        <title>Whole genome shotgun sequence of Streptomyces microflavus NBRC 13062.</title>
        <authorList>
            <person name="Komaki H."/>
            <person name="Tamura T."/>
        </authorList>
    </citation>
    <scope>NUCLEOTIDE SEQUENCE [LARGE SCALE GENOMIC DNA]</scope>
    <source>
        <strain evidence="1 2">NBRC 13062</strain>
    </source>
</reference>
<comment type="caution">
    <text evidence="1">The sequence shown here is derived from an EMBL/GenBank/DDBJ whole genome shotgun (WGS) entry which is preliminary data.</text>
</comment>
<sequence length="180" mass="19931">MDRQRTDRQLRLIAETTRIADALGVDLWLRGGWAVDFFLGSPTRDHTDIDWFARIRDAEPLTDELLRSGWAALPGPPADQQRDFGKEGEESSFALLSEDDRGHTLVAGGPWAGERWPDGMLEGPLGRIGPTACPVISPAAQTEIKRMTPVWIPGRPRRAKDAEDIRVLETALRDGAGPNR</sequence>
<dbReference type="InterPro" id="IPR019646">
    <property type="entry name" value="Aminoglyc_AdlTrfase"/>
</dbReference>
<gene>
    <name evidence="1" type="ORF">Smic_48550</name>
</gene>
<evidence type="ECO:0000313" key="2">
    <source>
        <dbReference type="Proteomes" id="UP000498740"/>
    </source>
</evidence>
<proteinExistence type="predicted"/>
<dbReference type="Gene3D" id="3.30.460.40">
    <property type="match status" value="1"/>
</dbReference>
<evidence type="ECO:0008006" key="3">
    <source>
        <dbReference type="Google" id="ProtNLM"/>
    </source>
</evidence>
<dbReference type="EMBL" id="BLWD01000001">
    <property type="protein sequence ID" value="GFN06299.1"/>
    <property type="molecule type" value="Genomic_DNA"/>
</dbReference>
<dbReference type="Proteomes" id="UP000498740">
    <property type="component" value="Unassembled WGS sequence"/>
</dbReference>
<dbReference type="AlphaFoldDB" id="A0A7J0CVK1"/>
<organism evidence="1 2">
    <name type="scientific">Streptomyces microflavus</name>
    <name type="common">Streptomyces lipmanii</name>
    <dbReference type="NCBI Taxonomy" id="1919"/>
    <lineage>
        <taxon>Bacteria</taxon>
        <taxon>Bacillati</taxon>
        <taxon>Actinomycetota</taxon>
        <taxon>Actinomycetes</taxon>
        <taxon>Kitasatosporales</taxon>
        <taxon>Streptomycetaceae</taxon>
        <taxon>Streptomyces</taxon>
    </lineage>
</organism>
<dbReference type="RefSeq" id="WP_032756485.1">
    <property type="nucleotide sequence ID" value="NZ_BMUG01000012.1"/>
</dbReference>
<name>A0A7J0CVK1_STRMI</name>
<dbReference type="Pfam" id="PF10706">
    <property type="entry name" value="Aminoglyc_resit"/>
    <property type="match status" value="1"/>
</dbReference>
<accession>A0A7J0CVK1</accession>